<name>A0A2S5KQN5_9PROT</name>
<proteinExistence type="predicted"/>
<keyword evidence="3" id="KW-0223">Dioxygenase</keyword>
<dbReference type="SUPFAM" id="SSF51197">
    <property type="entry name" value="Clavaminate synthase-like"/>
    <property type="match status" value="1"/>
</dbReference>
<dbReference type="PANTHER" id="PTHR13096:SF8">
    <property type="entry name" value="RIBOSOMAL OXYGENASE 1"/>
    <property type="match status" value="1"/>
</dbReference>
<dbReference type="EMBL" id="PRLP01000035">
    <property type="protein sequence ID" value="PPC77164.1"/>
    <property type="molecule type" value="Genomic_DNA"/>
</dbReference>
<dbReference type="Pfam" id="PF20514">
    <property type="entry name" value="WHD_ROXA"/>
    <property type="match status" value="1"/>
</dbReference>
<dbReference type="GO" id="GO:0016706">
    <property type="term" value="F:2-oxoglutarate-dependent dioxygenase activity"/>
    <property type="evidence" value="ECO:0007669"/>
    <property type="project" value="TreeGrafter"/>
</dbReference>
<evidence type="ECO:0000256" key="4">
    <source>
        <dbReference type="ARBA" id="ARBA00023002"/>
    </source>
</evidence>
<evidence type="ECO:0000256" key="3">
    <source>
        <dbReference type="ARBA" id="ARBA00022964"/>
    </source>
</evidence>
<evidence type="ECO:0000256" key="2">
    <source>
        <dbReference type="ARBA" id="ARBA00022723"/>
    </source>
</evidence>
<evidence type="ECO:0000313" key="8">
    <source>
        <dbReference type="Proteomes" id="UP000238196"/>
    </source>
</evidence>
<keyword evidence="5" id="KW-0408">Iron</keyword>
<sequence>MNKAPLTHLGDMPVDVFLRDYWQKKPVVIRNALPDFEPLLSADELAGLSCEEEVESRLIIGEREGQDWQLLHGPFDDDTFSSLPEDRWTLLVQAVDHWLPEAADFLDQFRFIPRWRMDDLMISYAVNGGGVGAHYDNYDVFLVQAEGVRRWEVGGLFDSRSALKPNLPVKIVADWQPEEVYDLNPGDILYLPPCVGHNGIAVGDDCVTYSVGFRAPSVQEILRDFTDYVGERLLPEQRYADQNLPLQANSAEITADAVQRLQTLLEEVVSNKENLAQWFGKAMTEPKYAEMDLAPEEEMDADTLLEWLEQGAILRRTDSSRFAWTEVGDGGVTLFADGAAFPCPPQSAAFVKALCHEREFDLQQLQDGLAESSNQAILQILYNQGSLYLENIDF</sequence>
<reference evidence="7 8" key="1">
    <citation type="submission" date="2018-02" db="EMBL/GenBank/DDBJ databases">
        <title>novel marine gammaproteobacteria from coastal saline agro ecosystem.</title>
        <authorList>
            <person name="Krishnan R."/>
            <person name="Ramesh Kumar N."/>
        </authorList>
    </citation>
    <scope>NUCLEOTIDE SEQUENCE [LARGE SCALE GENOMIC DNA]</scope>
    <source>
        <strain evidence="7 8">228</strain>
    </source>
</reference>
<dbReference type="AlphaFoldDB" id="A0A2S5KQN5"/>
<dbReference type="PROSITE" id="PS51184">
    <property type="entry name" value="JMJC"/>
    <property type="match status" value="1"/>
</dbReference>
<dbReference type="GO" id="GO:0046872">
    <property type="term" value="F:metal ion binding"/>
    <property type="evidence" value="ECO:0007669"/>
    <property type="project" value="UniProtKB-KW"/>
</dbReference>
<protein>
    <submittedName>
        <fullName evidence="7">Cupin</fullName>
    </submittedName>
</protein>
<accession>A0A2S5KQN5</accession>
<dbReference type="Pfam" id="PF08007">
    <property type="entry name" value="JmjC_2"/>
    <property type="match status" value="1"/>
</dbReference>
<dbReference type="InterPro" id="IPR003347">
    <property type="entry name" value="JmjC_dom"/>
</dbReference>
<organism evidence="7 8">
    <name type="scientific">Proteobacteria bacterium 228</name>
    <dbReference type="NCBI Taxonomy" id="2083153"/>
    <lineage>
        <taxon>Bacteria</taxon>
        <taxon>Pseudomonadati</taxon>
        <taxon>Pseudomonadota</taxon>
    </lineage>
</organism>
<dbReference type="Gene3D" id="3.40.366.30">
    <property type="entry name" value="50S ribosomal protein L16 arginine hydroxylase, Chain A, Domain 2"/>
    <property type="match status" value="1"/>
</dbReference>
<dbReference type="InterPro" id="IPR046799">
    <property type="entry name" value="ROXA-like_wH"/>
</dbReference>
<evidence type="ECO:0000256" key="1">
    <source>
        <dbReference type="ARBA" id="ARBA00001954"/>
    </source>
</evidence>
<dbReference type="PANTHER" id="PTHR13096">
    <property type="entry name" value="MINA53 MYC INDUCED NUCLEAR ANTIGEN"/>
    <property type="match status" value="1"/>
</dbReference>
<feature type="domain" description="JmjC" evidence="6">
    <location>
        <begin position="101"/>
        <end position="230"/>
    </location>
</feature>
<dbReference type="OrthoDB" id="9764016at2"/>
<keyword evidence="2" id="KW-0479">Metal-binding</keyword>
<dbReference type="InterPro" id="IPR039994">
    <property type="entry name" value="NO66-like"/>
</dbReference>
<keyword evidence="4" id="KW-0560">Oxidoreductase</keyword>
<gene>
    <name evidence="7" type="ORF">C4K68_12195</name>
</gene>
<comment type="cofactor">
    <cofactor evidence="1">
        <name>Fe(2+)</name>
        <dbReference type="ChEBI" id="CHEBI:29033"/>
    </cofactor>
</comment>
<dbReference type="Proteomes" id="UP000238196">
    <property type="component" value="Unassembled WGS sequence"/>
</dbReference>
<evidence type="ECO:0000256" key="5">
    <source>
        <dbReference type="ARBA" id="ARBA00023004"/>
    </source>
</evidence>
<comment type="caution">
    <text evidence="7">The sequence shown here is derived from an EMBL/GenBank/DDBJ whole genome shotgun (WGS) entry which is preliminary data.</text>
</comment>
<evidence type="ECO:0000313" key="7">
    <source>
        <dbReference type="EMBL" id="PPC77164.1"/>
    </source>
</evidence>
<evidence type="ECO:0000259" key="6">
    <source>
        <dbReference type="PROSITE" id="PS51184"/>
    </source>
</evidence>
<dbReference type="Gene3D" id="2.60.120.650">
    <property type="entry name" value="Cupin"/>
    <property type="match status" value="1"/>
</dbReference>